<sequence>MGGVLIAVGFAVTATLLGLEGGQSGNAVLFAVLTLIWVCDQVASRDVGALTPVLLWIGGFTQLVAAAVLLRYPSSALDVWGRWFVGVTAAILGAVQLAIILTGTRADWQTSELADGPWPTLIRAPALNDALWELRWIVWTVAGPIFLVLLVRRWRRLGFIERRTLSPILVTAGITTVMISLRLADDQLPGVGPQVMEGVRAYAAVAVSAAFALSALRMRLERGDVATLASDLHGPVSIEEVRDALRRALGDPGLEVWFWVPEQDTYVDAAGAAGTLPDPHDRLLAFVSDSHGAPMAVVLTDISLERHHQLVDAAVAVSRLALENARLQASLRARLVEVRTIQTRLVHTGLEERRRLERNLHDGAQQRLLGLGMRLGALANTVEDPETTMSIDAARVELQHALEELRDLARGLYPVALTQSGLASALEAVTERLPLEVTRDVPDRRWPPDLESTAYFIACEAMSNACKHAGECTVRLRVYEKDNSLVVDVTDNGQGSTYLTAGGTVRGIRDRVEAAGGRLTVRSTVGVGTRLVAELPCG</sequence>
<organism evidence="12 13">
    <name type="scientific">Nocardioides agri</name>
    <dbReference type="NCBI Taxonomy" id="2682843"/>
    <lineage>
        <taxon>Bacteria</taxon>
        <taxon>Bacillati</taxon>
        <taxon>Actinomycetota</taxon>
        <taxon>Actinomycetes</taxon>
        <taxon>Propionibacteriales</taxon>
        <taxon>Nocardioidaceae</taxon>
        <taxon>Nocardioides</taxon>
    </lineage>
</organism>
<keyword evidence="5" id="KW-0547">Nucleotide-binding</keyword>
<keyword evidence="3" id="KW-0597">Phosphoprotein</keyword>
<evidence type="ECO:0000256" key="4">
    <source>
        <dbReference type="ARBA" id="ARBA00022679"/>
    </source>
</evidence>
<evidence type="ECO:0000259" key="11">
    <source>
        <dbReference type="Pfam" id="PF07730"/>
    </source>
</evidence>
<keyword evidence="13" id="KW-1185">Reference proteome</keyword>
<accession>A0A6L6XMY4</accession>
<evidence type="ECO:0000256" key="3">
    <source>
        <dbReference type="ARBA" id="ARBA00022553"/>
    </source>
</evidence>
<feature type="transmembrane region" description="Helical" evidence="9">
    <location>
        <begin position="82"/>
        <end position="101"/>
    </location>
</feature>
<evidence type="ECO:0000256" key="5">
    <source>
        <dbReference type="ARBA" id="ARBA00022741"/>
    </source>
</evidence>
<keyword evidence="4" id="KW-0808">Transferase</keyword>
<evidence type="ECO:0000256" key="2">
    <source>
        <dbReference type="ARBA" id="ARBA00012438"/>
    </source>
</evidence>
<protein>
    <recommendedName>
        <fullName evidence="2">histidine kinase</fullName>
        <ecNumber evidence="2">2.7.13.3</ecNumber>
    </recommendedName>
</protein>
<feature type="transmembrane region" description="Helical" evidence="9">
    <location>
        <begin position="164"/>
        <end position="184"/>
    </location>
</feature>
<dbReference type="InterPro" id="IPR003594">
    <property type="entry name" value="HATPase_dom"/>
</dbReference>
<evidence type="ECO:0000259" key="10">
    <source>
        <dbReference type="Pfam" id="PF02518"/>
    </source>
</evidence>
<dbReference type="InterPro" id="IPR011712">
    <property type="entry name" value="Sig_transdc_His_kin_sub3_dim/P"/>
</dbReference>
<dbReference type="GO" id="GO:0016020">
    <property type="term" value="C:membrane"/>
    <property type="evidence" value="ECO:0007669"/>
    <property type="project" value="InterPro"/>
</dbReference>
<proteinExistence type="predicted"/>
<evidence type="ECO:0000256" key="7">
    <source>
        <dbReference type="ARBA" id="ARBA00022840"/>
    </source>
</evidence>
<keyword evidence="9" id="KW-0472">Membrane</keyword>
<dbReference type="InterPro" id="IPR036890">
    <property type="entry name" value="HATPase_C_sf"/>
</dbReference>
<keyword evidence="8" id="KW-0902">Two-component regulatory system</keyword>
<dbReference type="AlphaFoldDB" id="A0A6L6XMY4"/>
<dbReference type="PANTHER" id="PTHR24421:SF10">
    <property type="entry name" value="NITRATE_NITRITE SENSOR PROTEIN NARQ"/>
    <property type="match status" value="1"/>
</dbReference>
<gene>
    <name evidence="12" type="ORF">GON03_03340</name>
</gene>
<keyword evidence="9" id="KW-0812">Transmembrane</keyword>
<comment type="catalytic activity">
    <reaction evidence="1">
        <text>ATP + protein L-histidine = ADP + protein N-phospho-L-histidine.</text>
        <dbReference type="EC" id="2.7.13.3"/>
    </reaction>
</comment>
<dbReference type="RefSeq" id="WP_157340275.1">
    <property type="nucleotide sequence ID" value="NZ_WSEK01000004.1"/>
</dbReference>
<dbReference type="Pfam" id="PF07730">
    <property type="entry name" value="HisKA_3"/>
    <property type="match status" value="1"/>
</dbReference>
<dbReference type="Pfam" id="PF02518">
    <property type="entry name" value="HATPase_c"/>
    <property type="match status" value="1"/>
</dbReference>
<name>A0A6L6XMY4_9ACTN</name>
<comment type="caution">
    <text evidence="12">The sequence shown here is derived from an EMBL/GenBank/DDBJ whole genome shotgun (WGS) entry which is preliminary data.</text>
</comment>
<evidence type="ECO:0000256" key="6">
    <source>
        <dbReference type="ARBA" id="ARBA00022777"/>
    </source>
</evidence>
<feature type="transmembrane region" description="Helical" evidence="9">
    <location>
        <begin position="136"/>
        <end position="152"/>
    </location>
</feature>
<dbReference type="Gene3D" id="1.20.5.1930">
    <property type="match status" value="1"/>
</dbReference>
<keyword evidence="6" id="KW-0418">Kinase</keyword>
<dbReference type="Proteomes" id="UP000473525">
    <property type="component" value="Unassembled WGS sequence"/>
</dbReference>
<dbReference type="CDD" id="cd16917">
    <property type="entry name" value="HATPase_UhpB-NarQ-NarX-like"/>
    <property type="match status" value="1"/>
</dbReference>
<dbReference type="SUPFAM" id="SSF55874">
    <property type="entry name" value="ATPase domain of HSP90 chaperone/DNA topoisomerase II/histidine kinase"/>
    <property type="match status" value="1"/>
</dbReference>
<evidence type="ECO:0000313" key="12">
    <source>
        <dbReference type="EMBL" id="MVQ48202.1"/>
    </source>
</evidence>
<feature type="domain" description="Histidine kinase/HSP90-like ATPase" evidence="10">
    <location>
        <begin position="456"/>
        <end position="536"/>
    </location>
</feature>
<evidence type="ECO:0000256" key="9">
    <source>
        <dbReference type="SAM" id="Phobius"/>
    </source>
</evidence>
<feature type="domain" description="Signal transduction histidine kinase subgroup 3 dimerisation and phosphoacceptor" evidence="11">
    <location>
        <begin position="352"/>
        <end position="416"/>
    </location>
</feature>
<feature type="transmembrane region" description="Helical" evidence="9">
    <location>
        <begin position="199"/>
        <end position="216"/>
    </location>
</feature>
<feature type="transmembrane region" description="Helical" evidence="9">
    <location>
        <begin position="47"/>
        <end position="70"/>
    </location>
</feature>
<dbReference type="GO" id="GO:0046983">
    <property type="term" value="F:protein dimerization activity"/>
    <property type="evidence" value="ECO:0007669"/>
    <property type="project" value="InterPro"/>
</dbReference>
<keyword evidence="7" id="KW-0067">ATP-binding</keyword>
<evidence type="ECO:0000313" key="13">
    <source>
        <dbReference type="Proteomes" id="UP000473525"/>
    </source>
</evidence>
<reference evidence="12 13" key="1">
    <citation type="submission" date="2019-12" db="EMBL/GenBank/DDBJ databases">
        <authorList>
            <person name="Huq M.A."/>
        </authorList>
    </citation>
    <scope>NUCLEOTIDE SEQUENCE [LARGE SCALE GENOMIC DNA]</scope>
    <source>
        <strain evidence="12 13">MAH-18</strain>
    </source>
</reference>
<dbReference type="Gene3D" id="3.30.565.10">
    <property type="entry name" value="Histidine kinase-like ATPase, C-terminal domain"/>
    <property type="match status" value="1"/>
</dbReference>
<dbReference type="GO" id="GO:0000155">
    <property type="term" value="F:phosphorelay sensor kinase activity"/>
    <property type="evidence" value="ECO:0007669"/>
    <property type="project" value="InterPro"/>
</dbReference>
<keyword evidence="9" id="KW-1133">Transmembrane helix</keyword>
<evidence type="ECO:0000256" key="1">
    <source>
        <dbReference type="ARBA" id="ARBA00000085"/>
    </source>
</evidence>
<dbReference type="InterPro" id="IPR050482">
    <property type="entry name" value="Sensor_HK_TwoCompSys"/>
</dbReference>
<dbReference type="GO" id="GO:0005524">
    <property type="term" value="F:ATP binding"/>
    <property type="evidence" value="ECO:0007669"/>
    <property type="project" value="UniProtKB-KW"/>
</dbReference>
<evidence type="ECO:0000256" key="8">
    <source>
        <dbReference type="ARBA" id="ARBA00023012"/>
    </source>
</evidence>
<dbReference type="EC" id="2.7.13.3" evidence="2"/>
<dbReference type="PANTHER" id="PTHR24421">
    <property type="entry name" value="NITRATE/NITRITE SENSOR PROTEIN NARX-RELATED"/>
    <property type="match status" value="1"/>
</dbReference>
<dbReference type="EMBL" id="WSEK01000004">
    <property type="protein sequence ID" value="MVQ48202.1"/>
    <property type="molecule type" value="Genomic_DNA"/>
</dbReference>